<accession>H2Z7A1</accession>
<feature type="compositionally biased region" description="Polar residues" evidence="1">
    <location>
        <begin position="136"/>
        <end position="175"/>
    </location>
</feature>
<dbReference type="Ensembl" id="ENSCSAVT00000013619.1">
    <property type="protein sequence ID" value="ENSCSAVP00000013463.1"/>
    <property type="gene ID" value="ENSCSAVG00000007901.1"/>
</dbReference>
<dbReference type="HOGENOM" id="CLU_1354208_0_0_1"/>
<reference evidence="2" key="3">
    <citation type="submission" date="2025-09" db="UniProtKB">
        <authorList>
            <consortium name="Ensembl"/>
        </authorList>
    </citation>
    <scope>IDENTIFICATION</scope>
</reference>
<evidence type="ECO:0000313" key="3">
    <source>
        <dbReference type="Proteomes" id="UP000007875"/>
    </source>
</evidence>
<evidence type="ECO:0000256" key="1">
    <source>
        <dbReference type="SAM" id="MobiDB-lite"/>
    </source>
</evidence>
<dbReference type="eggNOG" id="KOG4674">
    <property type="taxonomic scope" value="Eukaryota"/>
</dbReference>
<dbReference type="AlphaFoldDB" id="H2Z7A1"/>
<evidence type="ECO:0000313" key="2">
    <source>
        <dbReference type="Ensembl" id="ENSCSAVP00000013463.1"/>
    </source>
</evidence>
<sequence>MEDRNNELQREMITLKEEITLLQETVQRECEERFELTEALSQARDDLKLATGIRGSQTSFSAPVSALNRLHPGQFESNGPQLSGVTLKRLEAEGISPRSPGNNLPSLRSMPDLLPRREATNNAGKSSPAHPPTPPNASVTTHVRDLSFQSTNGSPKRSHSGGSRENYQQRKSYSEPNGIHHSKSADTVDTVRRRIAAAIKRK</sequence>
<organism evidence="2 3">
    <name type="scientific">Ciona savignyi</name>
    <name type="common">Pacific transparent sea squirt</name>
    <dbReference type="NCBI Taxonomy" id="51511"/>
    <lineage>
        <taxon>Eukaryota</taxon>
        <taxon>Metazoa</taxon>
        <taxon>Chordata</taxon>
        <taxon>Tunicata</taxon>
        <taxon>Ascidiacea</taxon>
        <taxon>Phlebobranchia</taxon>
        <taxon>Cionidae</taxon>
        <taxon>Ciona</taxon>
    </lineage>
</organism>
<dbReference type="Proteomes" id="UP000007875">
    <property type="component" value="Unassembled WGS sequence"/>
</dbReference>
<feature type="region of interest" description="Disordered" evidence="1">
    <location>
        <begin position="117"/>
        <end position="190"/>
    </location>
</feature>
<reference evidence="2" key="2">
    <citation type="submission" date="2025-08" db="UniProtKB">
        <authorList>
            <consortium name="Ensembl"/>
        </authorList>
    </citation>
    <scope>IDENTIFICATION</scope>
</reference>
<protein>
    <submittedName>
        <fullName evidence="2">Uncharacterized protein</fullName>
    </submittedName>
</protein>
<reference evidence="3" key="1">
    <citation type="submission" date="2003-08" db="EMBL/GenBank/DDBJ databases">
        <authorList>
            <person name="Birren B."/>
            <person name="Nusbaum C."/>
            <person name="Abebe A."/>
            <person name="Abouelleil A."/>
            <person name="Adekoya E."/>
            <person name="Ait-zahra M."/>
            <person name="Allen N."/>
            <person name="Allen T."/>
            <person name="An P."/>
            <person name="Anderson M."/>
            <person name="Anderson S."/>
            <person name="Arachchi H."/>
            <person name="Armbruster J."/>
            <person name="Bachantsang P."/>
            <person name="Baldwin J."/>
            <person name="Barry A."/>
            <person name="Bayul T."/>
            <person name="Blitshsteyn B."/>
            <person name="Bloom T."/>
            <person name="Blye J."/>
            <person name="Boguslavskiy L."/>
            <person name="Borowsky M."/>
            <person name="Boukhgalter B."/>
            <person name="Brunache A."/>
            <person name="Butler J."/>
            <person name="Calixte N."/>
            <person name="Calvo S."/>
            <person name="Camarata J."/>
            <person name="Campo K."/>
            <person name="Chang J."/>
            <person name="Cheshatsang Y."/>
            <person name="Citroen M."/>
            <person name="Collymore A."/>
            <person name="Considine T."/>
            <person name="Cook A."/>
            <person name="Cooke P."/>
            <person name="Corum B."/>
            <person name="Cuomo C."/>
            <person name="David R."/>
            <person name="Dawoe T."/>
            <person name="Degray S."/>
            <person name="Dodge S."/>
            <person name="Dooley K."/>
            <person name="Dorje P."/>
            <person name="Dorjee K."/>
            <person name="Dorris L."/>
            <person name="Duffey N."/>
            <person name="Dupes A."/>
            <person name="Elkins T."/>
            <person name="Engels R."/>
            <person name="Erickson J."/>
            <person name="Farina A."/>
            <person name="Faro S."/>
            <person name="Ferreira P."/>
            <person name="Fischer H."/>
            <person name="Fitzgerald M."/>
            <person name="Foley K."/>
            <person name="Gage D."/>
            <person name="Galagan J."/>
            <person name="Gearin G."/>
            <person name="Gnerre S."/>
            <person name="Gnirke A."/>
            <person name="Goyette A."/>
            <person name="Graham J."/>
            <person name="Grandbois E."/>
            <person name="Gyaltsen K."/>
            <person name="Hafez N."/>
            <person name="Hagopian D."/>
            <person name="Hagos B."/>
            <person name="Hall J."/>
            <person name="Hatcher B."/>
            <person name="Heller A."/>
            <person name="Higgins H."/>
            <person name="Honan T."/>
            <person name="Horn A."/>
            <person name="Houde N."/>
            <person name="Hughes L."/>
            <person name="Hulme W."/>
            <person name="Husby E."/>
            <person name="Iliev I."/>
            <person name="Jaffe D."/>
            <person name="Jones C."/>
            <person name="Kamal M."/>
            <person name="Kamat A."/>
            <person name="Kamvysselis M."/>
            <person name="Karlsson E."/>
            <person name="Kells C."/>
            <person name="Kieu A."/>
            <person name="Kisner P."/>
            <person name="Kodira C."/>
            <person name="Kulbokas E."/>
            <person name="Labutti K."/>
            <person name="Lama D."/>
            <person name="Landers T."/>
            <person name="Leger J."/>
            <person name="Levine S."/>
            <person name="Lewis D."/>
            <person name="Lewis T."/>
            <person name="Lindblad-toh K."/>
            <person name="Liu X."/>
            <person name="Lokyitsang T."/>
            <person name="Lokyitsang Y."/>
            <person name="Lucien O."/>
            <person name="Lui A."/>
            <person name="Ma L.J."/>
            <person name="Mabbitt R."/>
            <person name="Macdonald J."/>
            <person name="Maclean C."/>
            <person name="Major J."/>
            <person name="Manning J."/>
            <person name="Marabella R."/>
            <person name="Maru K."/>
            <person name="Matthews C."/>
            <person name="Mauceli E."/>
            <person name="Mccarthy M."/>
            <person name="Mcdonough S."/>
            <person name="Mcghee T."/>
            <person name="Meldrim J."/>
            <person name="Meneus L."/>
            <person name="Mesirov J."/>
            <person name="Mihalev A."/>
            <person name="Mihova T."/>
            <person name="Mikkelsen T."/>
            <person name="Mlenga V."/>
            <person name="Moru K."/>
            <person name="Mozes J."/>
            <person name="Mulrain L."/>
            <person name="Munson G."/>
            <person name="Naylor J."/>
            <person name="Newes C."/>
            <person name="Nguyen C."/>
            <person name="Nguyen N."/>
            <person name="Nguyen T."/>
            <person name="Nicol R."/>
            <person name="Nielsen C."/>
            <person name="Nizzari M."/>
            <person name="Norbu C."/>
            <person name="Norbu N."/>
            <person name="O'donnell P."/>
            <person name="Okoawo O."/>
            <person name="O'leary S."/>
            <person name="Omotosho B."/>
            <person name="O'neill K."/>
            <person name="Osman S."/>
            <person name="Parker S."/>
            <person name="Perrin D."/>
            <person name="Phunkhang P."/>
            <person name="Piqani B."/>
            <person name="Purcell S."/>
            <person name="Rachupka T."/>
            <person name="Ramasamy U."/>
            <person name="Rameau R."/>
            <person name="Ray V."/>
            <person name="Raymond C."/>
            <person name="Retta R."/>
            <person name="Richardson S."/>
            <person name="Rise C."/>
            <person name="Rodriguez J."/>
            <person name="Rogers J."/>
            <person name="Rogov P."/>
            <person name="Rutman M."/>
            <person name="Schupbach R."/>
            <person name="Seaman C."/>
            <person name="Settipalli S."/>
            <person name="Sharpe T."/>
            <person name="Sheridan J."/>
            <person name="Sherpa N."/>
            <person name="Shi J."/>
            <person name="Smirnov S."/>
            <person name="Smith C."/>
            <person name="Sougnez C."/>
            <person name="Spencer B."/>
            <person name="Stalker J."/>
            <person name="Stange-thomann N."/>
            <person name="Stavropoulos S."/>
            <person name="Stetson K."/>
            <person name="Stone C."/>
            <person name="Stone S."/>
            <person name="Stubbs M."/>
            <person name="Talamas J."/>
            <person name="Tchuinga P."/>
            <person name="Tenzing P."/>
            <person name="Tesfaye S."/>
            <person name="Theodore J."/>
            <person name="Thoulutsang Y."/>
            <person name="Topham K."/>
            <person name="Towey S."/>
            <person name="Tsamla T."/>
            <person name="Tsomo N."/>
            <person name="Vallee D."/>
            <person name="Vassiliev H."/>
            <person name="Venkataraman V."/>
            <person name="Vinson J."/>
            <person name="Vo A."/>
            <person name="Wade C."/>
            <person name="Wang S."/>
            <person name="Wangchuk T."/>
            <person name="Wangdi T."/>
            <person name="Whittaker C."/>
            <person name="Wilkinson J."/>
            <person name="Wu Y."/>
            <person name="Wyman D."/>
            <person name="Yadav S."/>
            <person name="Yang S."/>
            <person name="Yang X."/>
            <person name="Yeager S."/>
            <person name="Yee E."/>
            <person name="Young G."/>
            <person name="Zainoun J."/>
            <person name="Zembeck L."/>
            <person name="Zimmer A."/>
            <person name="Zody M."/>
            <person name="Lander E."/>
        </authorList>
    </citation>
    <scope>NUCLEOTIDE SEQUENCE [LARGE SCALE GENOMIC DNA]</scope>
</reference>
<dbReference type="GeneTree" id="ENSGT00910000146675"/>
<dbReference type="InParanoid" id="H2Z7A1"/>
<proteinExistence type="predicted"/>
<keyword evidence="3" id="KW-1185">Reference proteome</keyword>
<name>H2Z7A1_CIOSA</name>